<dbReference type="AlphaFoldDB" id="A0AAN7K9P6"/>
<gene>
    <name evidence="1" type="ORF">SAY87_005356</name>
</gene>
<dbReference type="Proteomes" id="UP001345219">
    <property type="component" value="Chromosome 5"/>
</dbReference>
<keyword evidence="2" id="KW-1185">Reference proteome</keyword>
<comment type="caution">
    <text evidence="1">The sequence shown here is derived from an EMBL/GenBank/DDBJ whole genome shotgun (WGS) entry which is preliminary data.</text>
</comment>
<dbReference type="InterPro" id="IPR027417">
    <property type="entry name" value="P-loop_NTPase"/>
</dbReference>
<accession>A0AAN7K9P6</accession>
<evidence type="ECO:0000313" key="1">
    <source>
        <dbReference type="EMBL" id="KAK4760463.1"/>
    </source>
</evidence>
<protein>
    <submittedName>
        <fullName evidence="1">Uncharacterized protein</fullName>
    </submittedName>
</protein>
<dbReference type="EMBL" id="JAXIOK010000010">
    <property type="protein sequence ID" value="KAK4760463.1"/>
    <property type="molecule type" value="Genomic_DNA"/>
</dbReference>
<evidence type="ECO:0000313" key="2">
    <source>
        <dbReference type="Proteomes" id="UP001345219"/>
    </source>
</evidence>
<sequence length="109" mass="12373">MLCLIYGGFPFEVQENCIVIILVPLIVDTLKQIQEKDMLPAIWFIFSRRGCDADVQYLEGCNLLDSCEMSEVEFVLKQFRILYSDAIRESALKGLMKGVAAYHAGCLLF</sequence>
<reference evidence="1 2" key="1">
    <citation type="journal article" date="2023" name="Hortic Res">
        <title>Pangenome of water caltrop reveals structural variations and asymmetric subgenome divergence after allopolyploidization.</title>
        <authorList>
            <person name="Zhang X."/>
            <person name="Chen Y."/>
            <person name="Wang L."/>
            <person name="Yuan Y."/>
            <person name="Fang M."/>
            <person name="Shi L."/>
            <person name="Lu R."/>
            <person name="Comes H.P."/>
            <person name="Ma Y."/>
            <person name="Chen Y."/>
            <person name="Huang G."/>
            <person name="Zhou Y."/>
            <person name="Zheng Z."/>
            <person name="Qiu Y."/>
        </authorList>
    </citation>
    <scope>NUCLEOTIDE SEQUENCE [LARGE SCALE GENOMIC DNA]</scope>
    <source>
        <tissue evidence="1">Roots</tissue>
    </source>
</reference>
<dbReference type="Gene3D" id="3.40.50.300">
    <property type="entry name" value="P-loop containing nucleotide triphosphate hydrolases"/>
    <property type="match status" value="1"/>
</dbReference>
<name>A0AAN7K9P6_9MYRT</name>
<organism evidence="1 2">
    <name type="scientific">Trapa incisa</name>
    <dbReference type="NCBI Taxonomy" id="236973"/>
    <lineage>
        <taxon>Eukaryota</taxon>
        <taxon>Viridiplantae</taxon>
        <taxon>Streptophyta</taxon>
        <taxon>Embryophyta</taxon>
        <taxon>Tracheophyta</taxon>
        <taxon>Spermatophyta</taxon>
        <taxon>Magnoliopsida</taxon>
        <taxon>eudicotyledons</taxon>
        <taxon>Gunneridae</taxon>
        <taxon>Pentapetalae</taxon>
        <taxon>rosids</taxon>
        <taxon>malvids</taxon>
        <taxon>Myrtales</taxon>
        <taxon>Lythraceae</taxon>
        <taxon>Trapa</taxon>
    </lineage>
</organism>
<proteinExistence type="predicted"/>